<dbReference type="AlphaFoldDB" id="A0AAJ6PBW8"/>
<organism evidence="4 5">
    <name type="scientific">Halotia branconii CENA392</name>
    <dbReference type="NCBI Taxonomy" id="1539056"/>
    <lineage>
        <taxon>Bacteria</taxon>
        <taxon>Bacillati</taxon>
        <taxon>Cyanobacteriota</taxon>
        <taxon>Cyanophyceae</taxon>
        <taxon>Nostocales</taxon>
        <taxon>Nodulariaceae</taxon>
        <taxon>Halotia</taxon>
    </lineage>
</organism>
<dbReference type="InterPro" id="IPR052559">
    <property type="entry name" value="V-haloperoxidase"/>
</dbReference>
<evidence type="ECO:0000313" key="5">
    <source>
        <dbReference type="Proteomes" id="UP001223520"/>
    </source>
</evidence>
<dbReference type="SMART" id="SM00014">
    <property type="entry name" value="acidPPc"/>
    <property type="match status" value="1"/>
</dbReference>
<feature type="compositionally biased region" description="Low complexity" evidence="1">
    <location>
        <begin position="357"/>
        <end position="369"/>
    </location>
</feature>
<dbReference type="EMBL" id="CP124543">
    <property type="protein sequence ID" value="WGV28271.1"/>
    <property type="molecule type" value="Genomic_DNA"/>
</dbReference>
<feature type="region of interest" description="Disordered" evidence="1">
    <location>
        <begin position="349"/>
        <end position="408"/>
    </location>
</feature>
<sequence length="408" mass="44009">MKTSFFINSAAATCLLALATIPIANAQVPNQPDSVRFNPRDTFSNPQFPPVLDDSQIVAPTAPNWKIPQNPVRRFDTFIIPPPPSNTSAQTADELRELNQLAATRNNPEVIKIITRWNFDPPASNYNYYFDHLVQLYQYSPPLAARCSAMLNEGIYSGLLAAWYNKFMYLRPRPDQVTNYAFQADNPRLPTPYHPAYPSGHSTSAGVFMAVGPACFPEEPVENFVALGRESSLARRQGGVHYYSDSVAGEALGYTVGSAVVRGYREDGSPLGGNTAPAVYSRPPSFNSNGTPTTTLVQKRTTINVGPQLSSDPSQPGRQRIILVPIRPNGQFTTAPVVKNPPDPLINIPAASTTQLGPVPGTPVNPTGTERNAPATFSDPDPAPNTGNVNNSAPIAPLNQVDSAPSSK</sequence>
<dbReference type="SUPFAM" id="SSF48317">
    <property type="entry name" value="Acid phosphatase/Vanadium-dependent haloperoxidase"/>
    <property type="match status" value="1"/>
</dbReference>
<dbReference type="Gene3D" id="1.10.606.20">
    <property type="match status" value="1"/>
</dbReference>
<protein>
    <submittedName>
        <fullName evidence="4">Vanadium-dependent haloperoxidase</fullName>
        <ecNumber evidence="4">1.11.1.-</ecNumber>
    </submittedName>
</protein>
<keyword evidence="2" id="KW-0732">Signal</keyword>
<evidence type="ECO:0000256" key="1">
    <source>
        <dbReference type="SAM" id="MobiDB-lite"/>
    </source>
</evidence>
<gene>
    <name evidence="4" type="ORF">QI031_12700</name>
</gene>
<dbReference type="PANTHER" id="PTHR34599:SF1">
    <property type="entry name" value="PHOSPHATIDIC ACID PHOSPHATASE TYPE 2_HALOPEROXIDASE DOMAIN-CONTAINING PROTEIN"/>
    <property type="match status" value="1"/>
</dbReference>
<dbReference type="CDD" id="cd03398">
    <property type="entry name" value="PAP2_haloperoxidase"/>
    <property type="match status" value="1"/>
</dbReference>
<accession>A0AAJ6PBW8</accession>
<dbReference type="EC" id="1.11.1.-" evidence="4"/>
<evidence type="ECO:0000256" key="2">
    <source>
        <dbReference type="SAM" id="SignalP"/>
    </source>
</evidence>
<name>A0AAJ6PBW8_9CYAN</name>
<proteinExistence type="predicted"/>
<keyword evidence="4" id="KW-0560">Oxidoreductase</keyword>
<dbReference type="InterPro" id="IPR036938">
    <property type="entry name" value="PAP2/HPO_sf"/>
</dbReference>
<dbReference type="Pfam" id="PF01569">
    <property type="entry name" value="PAP2"/>
    <property type="match status" value="1"/>
</dbReference>
<reference evidence="4 5" key="1">
    <citation type="journal article" date="2023" name="Limnol Oceanogr Lett">
        <title>Environmental adaptations by the intertidal Antarctic cyanobacterium Halotia branconii CENA392 as revealed using long-read genome sequencing.</title>
        <authorList>
            <person name="Dextro R.B."/>
            <person name="Delbaje E."/>
            <person name="Freitas P.N.N."/>
            <person name="Geraldes V."/>
            <person name="Pinto E."/>
            <person name="Long P.F."/>
            <person name="Fiore M.F."/>
        </authorList>
    </citation>
    <scope>NUCLEOTIDE SEQUENCE [LARGE SCALE GENOMIC DNA]</scope>
    <source>
        <strain evidence="4 5">CENA392</strain>
    </source>
</reference>
<dbReference type="PANTHER" id="PTHR34599">
    <property type="entry name" value="PEROXIDASE-RELATED"/>
    <property type="match status" value="1"/>
</dbReference>
<dbReference type="InterPro" id="IPR000326">
    <property type="entry name" value="PAP2/HPO"/>
</dbReference>
<evidence type="ECO:0000259" key="3">
    <source>
        <dbReference type="SMART" id="SM00014"/>
    </source>
</evidence>
<feature type="signal peptide" evidence="2">
    <location>
        <begin position="1"/>
        <end position="26"/>
    </location>
</feature>
<feature type="chain" id="PRO_5042524314" evidence="2">
    <location>
        <begin position="27"/>
        <end position="408"/>
    </location>
</feature>
<dbReference type="RefSeq" id="WP_281485499.1">
    <property type="nucleotide sequence ID" value="NZ_CP124543.1"/>
</dbReference>
<keyword evidence="4" id="KW-0575">Peroxidase</keyword>
<feature type="domain" description="Phosphatidic acid phosphatase type 2/haloperoxidase" evidence="3">
    <location>
        <begin position="145"/>
        <end position="261"/>
    </location>
</feature>
<dbReference type="KEGG" id="hbq:QI031_12700"/>
<dbReference type="Proteomes" id="UP001223520">
    <property type="component" value="Chromosome"/>
</dbReference>
<evidence type="ECO:0000313" key="4">
    <source>
        <dbReference type="EMBL" id="WGV28271.1"/>
    </source>
</evidence>
<dbReference type="GO" id="GO:0004601">
    <property type="term" value="F:peroxidase activity"/>
    <property type="evidence" value="ECO:0007669"/>
    <property type="project" value="UniProtKB-KW"/>
</dbReference>
<keyword evidence="5" id="KW-1185">Reference proteome</keyword>